<evidence type="ECO:0000313" key="2">
    <source>
        <dbReference type="EMBL" id="GAA3988240.1"/>
    </source>
</evidence>
<feature type="domain" description="KTSC" evidence="1">
    <location>
        <begin position="7"/>
        <end position="65"/>
    </location>
</feature>
<sequence>MQRQTVTSSALSSAGYDALNKILELEFRESGGIWQYFGFSRSTFKKFMNAESLGNFFVTRIKGRYPELRIK</sequence>
<name>A0ABP7QWJ8_9SPHI</name>
<dbReference type="EMBL" id="BAAAZC010000030">
    <property type="protein sequence ID" value="GAA3988240.1"/>
    <property type="molecule type" value="Genomic_DNA"/>
</dbReference>
<comment type="caution">
    <text evidence="2">The sequence shown here is derived from an EMBL/GenBank/DDBJ whole genome shotgun (WGS) entry which is preliminary data.</text>
</comment>
<accession>A0ABP7QWJ8</accession>
<reference evidence="3" key="1">
    <citation type="journal article" date="2019" name="Int. J. Syst. Evol. Microbiol.">
        <title>The Global Catalogue of Microorganisms (GCM) 10K type strain sequencing project: providing services to taxonomists for standard genome sequencing and annotation.</title>
        <authorList>
            <consortium name="The Broad Institute Genomics Platform"/>
            <consortium name="The Broad Institute Genome Sequencing Center for Infectious Disease"/>
            <person name="Wu L."/>
            <person name="Ma J."/>
        </authorList>
    </citation>
    <scope>NUCLEOTIDE SEQUENCE [LARGE SCALE GENOMIC DNA]</scope>
    <source>
        <strain evidence="3">JCM 16601</strain>
    </source>
</reference>
<dbReference type="Proteomes" id="UP001500742">
    <property type="component" value="Unassembled WGS sequence"/>
</dbReference>
<organism evidence="2 3">
    <name type="scientific">Mucilaginibacter dorajii</name>
    <dbReference type="NCBI Taxonomy" id="692994"/>
    <lineage>
        <taxon>Bacteria</taxon>
        <taxon>Pseudomonadati</taxon>
        <taxon>Bacteroidota</taxon>
        <taxon>Sphingobacteriia</taxon>
        <taxon>Sphingobacteriales</taxon>
        <taxon>Sphingobacteriaceae</taxon>
        <taxon>Mucilaginibacter</taxon>
    </lineage>
</organism>
<dbReference type="RefSeq" id="WP_259093130.1">
    <property type="nucleotide sequence ID" value="NZ_BAAAZC010000030.1"/>
</dbReference>
<evidence type="ECO:0000313" key="3">
    <source>
        <dbReference type="Proteomes" id="UP001500742"/>
    </source>
</evidence>
<protein>
    <recommendedName>
        <fullName evidence="1">KTSC domain-containing protein</fullName>
    </recommendedName>
</protein>
<dbReference type="Pfam" id="PF13619">
    <property type="entry name" value="KTSC"/>
    <property type="match status" value="1"/>
</dbReference>
<keyword evidence="3" id="KW-1185">Reference proteome</keyword>
<dbReference type="InterPro" id="IPR025309">
    <property type="entry name" value="KTSC_dom"/>
</dbReference>
<evidence type="ECO:0000259" key="1">
    <source>
        <dbReference type="Pfam" id="PF13619"/>
    </source>
</evidence>
<gene>
    <name evidence="2" type="ORF">GCM10022210_46370</name>
</gene>
<proteinExistence type="predicted"/>